<accession>A0A124E006</accession>
<proteinExistence type="predicted"/>
<protein>
    <submittedName>
        <fullName evidence="4">Antigen MTB48</fullName>
    </submittedName>
</protein>
<gene>
    <name evidence="4" type="ORF">RMCB_3094</name>
</gene>
<dbReference type="RefSeq" id="WP_062829445.1">
    <property type="nucleotide sequence ID" value="NZ_BCSX01000024.1"/>
</dbReference>
<dbReference type="STRING" id="146020.RMCB_3094"/>
<dbReference type="InterPro" id="IPR054056">
    <property type="entry name" value="EspB_PPE"/>
</dbReference>
<feature type="region of interest" description="Disordered" evidence="1">
    <location>
        <begin position="102"/>
        <end position="133"/>
    </location>
</feature>
<dbReference type="EMBL" id="BCSX01000024">
    <property type="protein sequence ID" value="GAS88998.1"/>
    <property type="molecule type" value="Genomic_DNA"/>
</dbReference>
<feature type="compositionally biased region" description="Gly residues" evidence="1">
    <location>
        <begin position="355"/>
        <end position="384"/>
    </location>
</feature>
<dbReference type="InterPro" id="IPR038332">
    <property type="entry name" value="PPE_sf"/>
</dbReference>
<dbReference type="OrthoDB" id="4753912at2"/>
<dbReference type="Pfam" id="PF18625">
    <property type="entry name" value="EspB_PE"/>
    <property type="match status" value="1"/>
</dbReference>
<dbReference type="InterPro" id="IPR041275">
    <property type="entry name" value="EspB_PE"/>
</dbReference>
<evidence type="ECO:0000313" key="4">
    <source>
        <dbReference type="EMBL" id="GAS88998.1"/>
    </source>
</evidence>
<feature type="compositionally biased region" description="Low complexity" evidence="1">
    <location>
        <begin position="331"/>
        <end position="354"/>
    </location>
</feature>
<evidence type="ECO:0000313" key="5">
    <source>
        <dbReference type="Proteomes" id="UP000069620"/>
    </source>
</evidence>
<evidence type="ECO:0000259" key="3">
    <source>
        <dbReference type="Pfam" id="PF21856"/>
    </source>
</evidence>
<sequence>MGDGDPTPLKISAETLRTKASQLTDDFPQAPQDPGDLSGSPCELEIAQEAVSVIRASVTNLRNAAEAGESEGRRLAACLSAAADAYQLVEDAAAKSIAGGVPQGVESIQPHPNVPPAEPMPTPATPQPTSSKGVDNDLEPAAEHIYGGDGVGKLSALRDAVQNFRDLVVKHADKFNLGDTIWDGQAAQTAESALVIHRTWLTDTLAPACDRVTSQIDKLMSTHGTWQHSHPTPEMVAKIFELPEGSWQGPYEALQGISTNVLDNYAAGVDTQPVTVSAPPPGAYKSPAVKPEEVAPRDKSRELGKKEGEQGGPGDKAGSGGGDETPQDGKSPASGAAPNSAATKPQSASASSGGAPSGGGSPAGGGSPSSGGAPAGGMPGGLGGAKPSLPNLKEPSLKPAGLGSGGGGAGGGGAGGGGGGIPSSPLSPAPVAVDAQPTRGPVPVNTAPAGPPGAGGGMGGGGMGGGGMGHGGGQQGKEKRRDPNLSPDEDLYIEDRAHTEPVIGRQAPPRRRKEDGKESS</sequence>
<comment type="caution">
    <text evidence="4">The sequence shown here is derived from an EMBL/GenBank/DDBJ whole genome shotgun (WGS) entry which is preliminary data.</text>
</comment>
<reference evidence="5" key="2">
    <citation type="submission" date="2016-02" db="EMBL/GenBank/DDBJ databases">
        <title>Draft genome sequence of five rapidly growing Mycobacterium species.</title>
        <authorList>
            <person name="Katahira K."/>
            <person name="Gotou Y."/>
            <person name="Iida K."/>
            <person name="Ogura Y."/>
            <person name="Hayashi T."/>
        </authorList>
    </citation>
    <scope>NUCLEOTIDE SEQUENCE [LARGE SCALE GENOMIC DNA]</scope>
    <source>
        <strain evidence="5">JCM15654</strain>
    </source>
</reference>
<feature type="region of interest" description="Disordered" evidence="1">
    <location>
        <begin position="18"/>
        <end position="41"/>
    </location>
</feature>
<feature type="compositionally biased region" description="Basic and acidic residues" evidence="1">
    <location>
        <begin position="290"/>
        <end position="309"/>
    </location>
</feature>
<reference evidence="5" key="1">
    <citation type="journal article" date="2016" name="Genome Announc.">
        <title>Draft Genome Sequences of Five Rapidly Growing Mycobacterium Species, M. thermoresistibile, M. fortuitum subsp. acetamidolyticum, M. canariasense, M. brisbanense, and M. novocastrense.</title>
        <authorList>
            <person name="Katahira K."/>
            <person name="Ogura Y."/>
            <person name="Gotoh Y."/>
            <person name="Hayashi T."/>
        </authorList>
    </citation>
    <scope>NUCLEOTIDE SEQUENCE [LARGE SCALE GENOMIC DNA]</scope>
    <source>
        <strain evidence="5">JCM15654</strain>
    </source>
</reference>
<organism evidence="4 5">
    <name type="scientific">Mycolicibacterium brisbanense</name>
    <dbReference type="NCBI Taxonomy" id="146020"/>
    <lineage>
        <taxon>Bacteria</taxon>
        <taxon>Bacillati</taxon>
        <taxon>Actinomycetota</taxon>
        <taxon>Actinomycetes</taxon>
        <taxon>Mycobacteriales</taxon>
        <taxon>Mycobacteriaceae</taxon>
        <taxon>Mycolicibacterium</taxon>
    </lineage>
</organism>
<feature type="domain" description="ESX-1 secretion-associated protein EspB PPE" evidence="3">
    <location>
        <begin position="137"/>
        <end position="281"/>
    </location>
</feature>
<keyword evidence="5" id="KW-1185">Reference proteome</keyword>
<dbReference type="AlphaFoldDB" id="A0A124E006"/>
<name>A0A124E006_9MYCO</name>
<dbReference type="Pfam" id="PF21856">
    <property type="entry name" value="EspB_PPE"/>
    <property type="match status" value="1"/>
</dbReference>
<feature type="region of interest" description="Disordered" evidence="1">
    <location>
        <begin position="272"/>
        <end position="520"/>
    </location>
</feature>
<evidence type="ECO:0000259" key="2">
    <source>
        <dbReference type="Pfam" id="PF18625"/>
    </source>
</evidence>
<feature type="compositionally biased region" description="Gly residues" evidence="1">
    <location>
        <begin position="402"/>
        <end position="421"/>
    </location>
</feature>
<evidence type="ECO:0000256" key="1">
    <source>
        <dbReference type="SAM" id="MobiDB-lite"/>
    </source>
</evidence>
<feature type="domain" description="ESX-1 secretion-associated protein EspB PE" evidence="2">
    <location>
        <begin position="15"/>
        <end position="92"/>
    </location>
</feature>
<feature type="compositionally biased region" description="Low complexity" evidence="1">
    <location>
        <begin position="422"/>
        <end position="433"/>
    </location>
</feature>
<feature type="compositionally biased region" description="Pro residues" evidence="1">
    <location>
        <begin position="112"/>
        <end position="126"/>
    </location>
</feature>
<dbReference type="Proteomes" id="UP000069620">
    <property type="component" value="Unassembled WGS sequence"/>
</dbReference>
<feature type="compositionally biased region" description="Gly residues" evidence="1">
    <location>
        <begin position="310"/>
        <end position="323"/>
    </location>
</feature>
<feature type="compositionally biased region" description="Gly residues" evidence="1">
    <location>
        <begin position="452"/>
        <end position="475"/>
    </location>
</feature>
<dbReference type="Gene3D" id="1.20.1260.20">
    <property type="entry name" value="PPE superfamily"/>
    <property type="match status" value="1"/>
</dbReference>